<dbReference type="InterPro" id="IPR008257">
    <property type="entry name" value="Pept_M19"/>
</dbReference>
<dbReference type="RefSeq" id="WP_353303736.1">
    <property type="nucleotide sequence ID" value="NZ_BAABWN010000010.1"/>
</dbReference>
<dbReference type="CDD" id="cd01301">
    <property type="entry name" value="rDP_like"/>
    <property type="match status" value="1"/>
</dbReference>
<dbReference type="Pfam" id="PF01244">
    <property type="entry name" value="Peptidase_M19"/>
    <property type="match status" value="1"/>
</dbReference>
<gene>
    <name evidence="2" type="ORF">NBRC116591_29200</name>
</gene>
<dbReference type="EMBL" id="BAABWN010000010">
    <property type="protein sequence ID" value="GAA6169109.1"/>
    <property type="molecule type" value="Genomic_DNA"/>
</dbReference>
<organism evidence="2 3">
    <name type="scientific">Sessilibacter corallicola</name>
    <dbReference type="NCBI Taxonomy" id="2904075"/>
    <lineage>
        <taxon>Bacteria</taxon>
        <taxon>Pseudomonadati</taxon>
        <taxon>Pseudomonadota</taxon>
        <taxon>Gammaproteobacteria</taxon>
        <taxon>Cellvibrionales</taxon>
        <taxon>Cellvibrionaceae</taxon>
        <taxon>Sessilibacter</taxon>
    </lineage>
</organism>
<dbReference type="Proteomes" id="UP001465153">
    <property type="component" value="Unassembled WGS sequence"/>
</dbReference>
<feature type="signal peptide" evidence="1">
    <location>
        <begin position="1"/>
        <end position="19"/>
    </location>
</feature>
<keyword evidence="3" id="KW-1185">Reference proteome</keyword>
<comment type="caution">
    <text evidence="2">The sequence shown here is derived from an EMBL/GenBank/DDBJ whole genome shotgun (WGS) entry which is preliminary data.</text>
</comment>
<name>A0ABQ0ABU0_9GAMM</name>
<dbReference type="InterPro" id="IPR032466">
    <property type="entry name" value="Metal_Hydrolase"/>
</dbReference>
<evidence type="ECO:0000313" key="3">
    <source>
        <dbReference type="Proteomes" id="UP001465153"/>
    </source>
</evidence>
<keyword evidence="1" id="KW-0732">Signal</keyword>
<evidence type="ECO:0000256" key="1">
    <source>
        <dbReference type="SAM" id="SignalP"/>
    </source>
</evidence>
<dbReference type="PANTHER" id="PTHR10443:SF12">
    <property type="entry name" value="DIPEPTIDASE"/>
    <property type="match status" value="1"/>
</dbReference>
<sequence length="415" mass="45724">MKFLMVLLFSLFFVGCSVVSDKTDVGKDLDSIHQAITTIDTHIDVPVTLGTSLANSSVLSPMQVDIPKMRDGGLDVGFFIVYVAQGPVSDTGYVQAYSQAQQKFNAIERMVRKNPDNMVLARNPEELKSAVEAGKLVAVVGVENAFPLGNHFEHLQEFYDRGARYISLTHFGHNHFADSSVAKGAQADVEEPVNNGLSDIGRDLIASMNHLGIMVDISHTSKESTLEAVEVSQVPVIASHSGVKALFDHPRNLTDEEIKAIAERDGVIQLVAFDSYMRTVTKEEKAEIANIRKAMGFEGSDWYKKATQEQLQEFRTRVASLNDRWVRSTVADFVDQIDYVAKLVGVEHAGIASDFGGGGGIQGWDDISQTRAITEELLNRGYSAAEIELIWSGNLLRVWSQVDAYAQRRVSQRAN</sequence>
<protein>
    <submittedName>
        <fullName evidence="2">Dipeptidase</fullName>
    </submittedName>
</protein>
<dbReference type="PROSITE" id="PS51365">
    <property type="entry name" value="RENAL_DIPEPTIDASE_2"/>
    <property type="match status" value="1"/>
</dbReference>
<evidence type="ECO:0000313" key="2">
    <source>
        <dbReference type="EMBL" id="GAA6169109.1"/>
    </source>
</evidence>
<dbReference type="PANTHER" id="PTHR10443">
    <property type="entry name" value="MICROSOMAL DIPEPTIDASE"/>
    <property type="match status" value="1"/>
</dbReference>
<dbReference type="Gene3D" id="1.10.287.650">
    <property type="entry name" value="L27 domain"/>
    <property type="match status" value="1"/>
</dbReference>
<accession>A0ABQ0ABU0</accession>
<feature type="chain" id="PRO_5045943622" evidence="1">
    <location>
        <begin position="20"/>
        <end position="415"/>
    </location>
</feature>
<reference evidence="2 3" key="1">
    <citation type="submission" date="2024-04" db="EMBL/GenBank/DDBJ databases">
        <title>Draft genome sequence of Sessilibacter corallicola NBRC 116591.</title>
        <authorList>
            <person name="Miyakawa T."/>
            <person name="Kusuya Y."/>
            <person name="Miura T."/>
        </authorList>
    </citation>
    <scope>NUCLEOTIDE SEQUENCE [LARGE SCALE GENOMIC DNA]</scope>
    <source>
        <strain evidence="2 3">KU-00831-HH</strain>
    </source>
</reference>
<proteinExistence type="predicted"/>
<dbReference type="Gene3D" id="3.20.20.140">
    <property type="entry name" value="Metal-dependent hydrolases"/>
    <property type="match status" value="1"/>
</dbReference>
<dbReference type="PROSITE" id="PS51257">
    <property type="entry name" value="PROKAR_LIPOPROTEIN"/>
    <property type="match status" value="1"/>
</dbReference>
<dbReference type="SUPFAM" id="SSF51556">
    <property type="entry name" value="Metallo-dependent hydrolases"/>
    <property type="match status" value="1"/>
</dbReference>